<dbReference type="EMBL" id="OOIL02002532">
    <property type="protein sequence ID" value="VFQ83092.1"/>
    <property type="molecule type" value="Genomic_DNA"/>
</dbReference>
<gene>
    <name evidence="1" type="ORF">CCAM_LOCUS24868</name>
</gene>
<evidence type="ECO:0000313" key="1">
    <source>
        <dbReference type="EMBL" id="VFQ83092.1"/>
    </source>
</evidence>
<dbReference type="AlphaFoldDB" id="A0A484M2N7"/>
<proteinExistence type="predicted"/>
<keyword evidence="2" id="KW-1185">Reference proteome</keyword>
<name>A0A484M2N7_9ASTE</name>
<reference evidence="1 2" key="1">
    <citation type="submission" date="2018-04" db="EMBL/GenBank/DDBJ databases">
        <authorList>
            <person name="Vogel A."/>
        </authorList>
    </citation>
    <scope>NUCLEOTIDE SEQUENCE [LARGE SCALE GENOMIC DNA]</scope>
</reference>
<dbReference type="Proteomes" id="UP000595140">
    <property type="component" value="Unassembled WGS sequence"/>
</dbReference>
<sequence>MLGSILRQFGEKVCIRVLRPGNLGDLEFFEAFQQGKYK</sequence>
<organism evidence="1 2">
    <name type="scientific">Cuscuta campestris</name>
    <dbReference type="NCBI Taxonomy" id="132261"/>
    <lineage>
        <taxon>Eukaryota</taxon>
        <taxon>Viridiplantae</taxon>
        <taxon>Streptophyta</taxon>
        <taxon>Embryophyta</taxon>
        <taxon>Tracheophyta</taxon>
        <taxon>Spermatophyta</taxon>
        <taxon>Magnoliopsida</taxon>
        <taxon>eudicotyledons</taxon>
        <taxon>Gunneridae</taxon>
        <taxon>Pentapetalae</taxon>
        <taxon>asterids</taxon>
        <taxon>lamiids</taxon>
        <taxon>Solanales</taxon>
        <taxon>Convolvulaceae</taxon>
        <taxon>Cuscuteae</taxon>
        <taxon>Cuscuta</taxon>
        <taxon>Cuscuta subgen. Grammica</taxon>
        <taxon>Cuscuta sect. Cleistogrammica</taxon>
    </lineage>
</organism>
<evidence type="ECO:0000313" key="2">
    <source>
        <dbReference type="Proteomes" id="UP000595140"/>
    </source>
</evidence>
<feature type="non-terminal residue" evidence="1">
    <location>
        <position position="38"/>
    </location>
</feature>
<accession>A0A484M2N7</accession>
<protein>
    <submittedName>
        <fullName evidence="1">Uncharacterized protein</fullName>
    </submittedName>
</protein>